<dbReference type="EMBL" id="WWEN01000002">
    <property type="protein sequence ID" value="MYM54528.1"/>
    <property type="molecule type" value="Genomic_DNA"/>
</dbReference>
<name>A0A6L8LF40_9RHOB</name>
<dbReference type="Proteomes" id="UP000479043">
    <property type="component" value="Unassembled WGS sequence"/>
</dbReference>
<reference evidence="2 3" key="1">
    <citation type="submission" date="2020-01" db="EMBL/GenBank/DDBJ databases">
        <authorList>
            <person name="Chen S."/>
        </authorList>
    </citation>
    <scope>NUCLEOTIDE SEQUENCE [LARGE SCALE GENOMIC DNA]</scope>
    <source>
        <strain evidence="2 3">GS-10</strain>
    </source>
</reference>
<evidence type="ECO:0000256" key="1">
    <source>
        <dbReference type="SAM" id="Phobius"/>
    </source>
</evidence>
<accession>A0A6L8LF40</accession>
<keyword evidence="1" id="KW-0812">Transmembrane</keyword>
<feature type="transmembrane region" description="Helical" evidence="1">
    <location>
        <begin position="6"/>
        <end position="27"/>
    </location>
</feature>
<proteinExistence type="predicted"/>
<feature type="transmembrane region" description="Helical" evidence="1">
    <location>
        <begin position="104"/>
        <end position="122"/>
    </location>
</feature>
<evidence type="ECO:0000313" key="2">
    <source>
        <dbReference type="EMBL" id="MYM54528.1"/>
    </source>
</evidence>
<organism evidence="2 3">
    <name type="scientific">Thalassovita mangrovi</name>
    <dbReference type="NCBI Taxonomy" id="2692236"/>
    <lineage>
        <taxon>Bacteria</taxon>
        <taxon>Pseudomonadati</taxon>
        <taxon>Pseudomonadota</taxon>
        <taxon>Alphaproteobacteria</taxon>
        <taxon>Rhodobacterales</taxon>
        <taxon>Roseobacteraceae</taxon>
        <taxon>Thalassovita</taxon>
    </lineage>
</organism>
<keyword evidence="1" id="KW-0472">Membrane</keyword>
<protein>
    <submittedName>
        <fullName evidence="2">Uncharacterized protein</fullName>
    </submittedName>
</protein>
<comment type="caution">
    <text evidence="2">The sequence shown here is derived from an EMBL/GenBank/DDBJ whole genome shotgun (WGS) entry which is preliminary data.</text>
</comment>
<dbReference type="RefSeq" id="WP_160972215.1">
    <property type="nucleotide sequence ID" value="NZ_WWEN01000002.1"/>
</dbReference>
<gene>
    <name evidence="2" type="ORF">GR167_04375</name>
</gene>
<feature type="transmembrane region" description="Helical" evidence="1">
    <location>
        <begin position="78"/>
        <end position="97"/>
    </location>
</feature>
<dbReference type="AlphaFoldDB" id="A0A6L8LF40"/>
<keyword evidence="3" id="KW-1185">Reference proteome</keyword>
<keyword evidence="1" id="KW-1133">Transmembrane helix</keyword>
<evidence type="ECO:0000313" key="3">
    <source>
        <dbReference type="Proteomes" id="UP000479043"/>
    </source>
</evidence>
<feature type="transmembrane region" description="Helical" evidence="1">
    <location>
        <begin position="48"/>
        <end position="72"/>
    </location>
</feature>
<sequence length="125" mass="13309">MTELLAQLYALLCLGVIVFQLLLIAGLPLGEYTQGGQNKGALPPRGRVMAALSILVLGFMALAILSAVGFAGGFWPRWTGWVAVGLSALTSTLNWITPSRKERMFWAPIATVMLALAAYVMIGTA</sequence>